<evidence type="ECO:0000313" key="2">
    <source>
        <dbReference type="Proteomes" id="UP001500363"/>
    </source>
</evidence>
<dbReference type="Pfam" id="PF22014">
    <property type="entry name" value="DUF6932"/>
    <property type="match status" value="1"/>
</dbReference>
<keyword evidence="2" id="KW-1185">Reference proteome</keyword>
<evidence type="ECO:0000313" key="1">
    <source>
        <dbReference type="EMBL" id="GAA1534636.1"/>
    </source>
</evidence>
<evidence type="ECO:0008006" key="3">
    <source>
        <dbReference type="Google" id="ProtNLM"/>
    </source>
</evidence>
<name>A0ABN2B7Y2_9ACTN</name>
<dbReference type="EMBL" id="BAAANC010000002">
    <property type="protein sequence ID" value="GAA1534636.1"/>
    <property type="molecule type" value="Genomic_DNA"/>
</dbReference>
<gene>
    <name evidence="1" type="ORF">GCM10009741_41340</name>
</gene>
<comment type="caution">
    <text evidence="1">The sequence shown here is derived from an EMBL/GenBank/DDBJ whole genome shotgun (WGS) entry which is preliminary data.</text>
</comment>
<proteinExistence type="predicted"/>
<sequence>MEWPDNGDEFPPPGRRRLGGLAEARQLLVEADMFSESSTRATLWDGFERYLARFAELESRYEALLDGRRIVEFVWLGGSFVSTRLHPRNIDLTVAINSDAPSKLFEKPGSAWMSRAFDRLKCQNEFGVAPIQLNYRRVKSVFQSWELPSEDVAYLRERGAWDDWWQRCRLDGETGPSTESAEAKRGYLEVTL</sequence>
<dbReference type="InterPro" id="IPR053860">
    <property type="entry name" value="DUF6932"/>
</dbReference>
<dbReference type="Proteomes" id="UP001500363">
    <property type="component" value="Unassembled WGS sequence"/>
</dbReference>
<accession>A0ABN2B7Y2</accession>
<organism evidence="1 2">
    <name type="scientific">Kribbella lupini</name>
    <dbReference type="NCBI Taxonomy" id="291602"/>
    <lineage>
        <taxon>Bacteria</taxon>
        <taxon>Bacillati</taxon>
        <taxon>Actinomycetota</taxon>
        <taxon>Actinomycetes</taxon>
        <taxon>Propionibacteriales</taxon>
        <taxon>Kribbellaceae</taxon>
        <taxon>Kribbella</taxon>
    </lineage>
</organism>
<protein>
    <recommendedName>
        <fullName evidence="3">Nucleotidyltransferase AbiEii toxin of type IV toxin-antitoxin system</fullName>
    </recommendedName>
</protein>
<reference evidence="1 2" key="1">
    <citation type="journal article" date="2019" name="Int. J. Syst. Evol. Microbiol.">
        <title>The Global Catalogue of Microorganisms (GCM) 10K type strain sequencing project: providing services to taxonomists for standard genome sequencing and annotation.</title>
        <authorList>
            <consortium name="The Broad Institute Genomics Platform"/>
            <consortium name="The Broad Institute Genome Sequencing Center for Infectious Disease"/>
            <person name="Wu L."/>
            <person name="Ma J."/>
        </authorList>
    </citation>
    <scope>NUCLEOTIDE SEQUENCE [LARGE SCALE GENOMIC DNA]</scope>
    <source>
        <strain evidence="1 2">JCM 14303</strain>
    </source>
</reference>